<keyword evidence="2" id="KW-1185">Reference proteome</keyword>
<organism evidence="1 2">
    <name type="scientific">Pseudobacter ginsenosidimutans</name>
    <dbReference type="NCBI Taxonomy" id="661488"/>
    <lineage>
        <taxon>Bacteria</taxon>
        <taxon>Pseudomonadati</taxon>
        <taxon>Bacteroidota</taxon>
        <taxon>Chitinophagia</taxon>
        <taxon>Chitinophagales</taxon>
        <taxon>Chitinophagaceae</taxon>
        <taxon>Pseudobacter</taxon>
    </lineage>
</organism>
<dbReference type="SUPFAM" id="SSF53955">
    <property type="entry name" value="Lysozyme-like"/>
    <property type="match status" value="1"/>
</dbReference>
<dbReference type="RefSeq" id="WP_130540374.1">
    <property type="nucleotide sequence ID" value="NZ_CP042431.1"/>
</dbReference>
<dbReference type="InterPro" id="IPR052354">
    <property type="entry name" value="Cell_Wall_Dynamics_Protein"/>
</dbReference>
<proteinExistence type="predicted"/>
<sequence>MNAQLISAESLKRICWKTGAPAAKEIVPVINKICPLYGMSTLILHEFLANVLHESNEFSRYEENLNYSANRLMAVWPFRFKTIKSALPYANNPQLLAAKVYNGRMGNTAPLDGWEFRGSGPIQMTGKDNFTRFASWMDRKFNITRSEQEWARLIRTDHEAGMHSACWIFSIAKGLNDEAARNEMELIIQRINGGYNGLMDRLRYYELCKEFLV</sequence>
<evidence type="ECO:0000313" key="2">
    <source>
        <dbReference type="Proteomes" id="UP000293874"/>
    </source>
</evidence>
<dbReference type="InterPro" id="IPR023346">
    <property type="entry name" value="Lysozyme-like_dom_sf"/>
</dbReference>
<dbReference type="OrthoDB" id="882303at2"/>
<comment type="caution">
    <text evidence="1">The sequence shown here is derived from an EMBL/GenBank/DDBJ whole genome shotgun (WGS) entry which is preliminary data.</text>
</comment>
<dbReference type="AlphaFoldDB" id="A0A4Q7N4U5"/>
<name>A0A4Q7N4U5_9BACT</name>
<reference evidence="1 2" key="1">
    <citation type="submission" date="2019-02" db="EMBL/GenBank/DDBJ databases">
        <title>Genomic Encyclopedia of Type Strains, Phase IV (KMG-IV): sequencing the most valuable type-strain genomes for metagenomic binning, comparative biology and taxonomic classification.</title>
        <authorList>
            <person name="Goeker M."/>
        </authorList>
    </citation>
    <scope>NUCLEOTIDE SEQUENCE [LARGE SCALE GENOMIC DNA]</scope>
    <source>
        <strain evidence="1 2">DSM 18116</strain>
    </source>
</reference>
<dbReference type="PANTHER" id="PTHR34408">
    <property type="entry name" value="FAMILY PROTEIN, PUTATIVE-RELATED"/>
    <property type="match status" value="1"/>
</dbReference>
<dbReference type="EMBL" id="SGXA01000001">
    <property type="protein sequence ID" value="RZS76054.1"/>
    <property type="molecule type" value="Genomic_DNA"/>
</dbReference>
<dbReference type="Proteomes" id="UP000293874">
    <property type="component" value="Unassembled WGS sequence"/>
</dbReference>
<dbReference type="Gene3D" id="1.10.530.10">
    <property type="match status" value="1"/>
</dbReference>
<evidence type="ECO:0000313" key="1">
    <source>
        <dbReference type="EMBL" id="RZS76054.1"/>
    </source>
</evidence>
<dbReference type="PANTHER" id="PTHR34408:SF1">
    <property type="entry name" value="GLYCOSYL HYDROLASE FAMILY 19 DOMAIN-CONTAINING PROTEIN HI_1415"/>
    <property type="match status" value="1"/>
</dbReference>
<gene>
    <name evidence="1" type="ORF">EV199_1931</name>
</gene>
<protein>
    <submittedName>
        <fullName evidence="1">Putative chitinase</fullName>
    </submittedName>
</protein>
<accession>A0A4Q7N4U5</accession>